<gene>
    <name evidence="2" type="ORF">EIW28_09300</name>
</gene>
<protein>
    <submittedName>
        <fullName evidence="2">Uncharacterized protein</fullName>
    </submittedName>
</protein>
<evidence type="ECO:0000256" key="1">
    <source>
        <dbReference type="SAM" id="MobiDB-lite"/>
    </source>
</evidence>
<accession>A0A426V1L6</accession>
<dbReference type="Proteomes" id="UP000277256">
    <property type="component" value="Unassembled WGS sequence"/>
</dbReference>
<keyword evidence="3" id="KW-1185">Reference proteome</keyword>
<dbReference type="EMBL" id="RSEB01000002">
    <property type="protein sequence ID" value="RRS00727.1"/>
    <property type="molecule type" value="Genomic_DNA"/>
</dbReference>
<comment type="caution">
    <text evidence="2">The sequence shown here is derived from an EMBL/GenBank/DDBJ whole genome shotgun (WGS) entry which is preliminary data.</text>
</comment>
<dbReference type="OrthoDB" id="9941058at2"/>
<reference evidence="2 3" key="1">
    <citation type="submission" date="2018-12" db="EMBL/GenBank/DDBJ databases">
        <title>Glycomyces sp. YIM 121974 draft genome.</title>
        <authorList>
            <person name="Li Q."/>
        </authorList>
    </citation>
    <scope>NUCLEOTIDE SEQUENCE [LARGE SCALE GENOMIC DNA]</scope>
    <source>
        <strain evidence="2 3">YIM 121974</strain>
    </source>
</reference>
<name>A0A426V1L6_9ACTN</name>
<feature type="compositionally biased region" description="Basic and acidic residues" evidence="1">
    <location>
        <begin position="108"/>
        <end position="119"/>
    </location>
</feature>
<evidence type="ECO:0000313" key="2">
    <source>
        <dbReference type="EMBL" id="RRS00727.1"/>
    </source>
</evidence>
<sequence>MSGNEIANQVTSDPELDARLRRKHSEGAGSRELGEYAASLGLEAPVTAPSGSVPSVVFEFPPGSATGVLVWDVPEPGEEEDEEEEWSDADNPWVGVVEVVEAPQSTPKDPRSDPADGDQ</sequence>
<dbReference type="RefSeq" id="WP_125247403.1">
    <property type="nucleotide sequence ID" value="NZ_RSEB01000002.1"/>
</dbReference>
<evidence type="ECO:0000313" key="3">
    <source>
        <dbReference type="Proteomes" id="UP000277256"/>
    </source>
</evidence>
<organism evidence="2 3">
    <name type="scientific">Glycomyces terrestris</name>
    <dbReference type="NCBI Taxonomy" id="2493553"/>
    <lineage>
        <taxon>Bacteria</taxon>
        <taxon>Bacillati</taxon>
        <taxon>Actinomycetota</taxon>
        <taxon>Actinomycetes</taxon>
        <taxon>Glycomycetales</taxon>
        <taxon>Glycomycetaceae</taxon>
        <taxon>Glycomyces</taxon>
    </lineage>
</organism>
<proteinExistence type="predicted"/>
<feature type="region of interest" description="Disordered" evidence="1">
    <location>
        <begin position="100"/>
        <end position="119"/>
    </location>
</feature>
<dbReference type="AlphaFoldDB" id="A0A426V1L6"/>